<dbReference type="EMBL" id="JAGKQM010000019">
    <property type="protein sequence ID" value="KAH0857701.1"/>
    <property type="molecule type" value="Genomic_DNA"/>
</dbReference>
<dbReference type="Proteomes" id="UP000824890">
    <property type="component" value="Unassembled WGS sequence"/>
</dbReference>
<gene>
    <name evidence="1" type="ORF">HID58_085962</name>
</gene>
<evidence type="ECO:0000313" key="1">
    <source>
        <dbReference type="EMBL" id="KAH0857701.1"/>
    </source>
</evidence>
<feature type="non-terminal residue" evidence="1">
    <location>
        <position position="1"/>
    </location>
</feature>
<accession>A0ABQ7XP34</accession>
<evidence type="ECO:0000313" key="2">
    <source>
        <dbReference type="Proteomes" id="UP000824890"/>
    </source>
</evidence>
<sequence length="183" mass="20860">IVLVMFFRYVCMDAAGNFREAPGPVTSLLHLRGTTLYLEGLLILRIFKMMYLCLMLVCSCHGRRLSARSSKAGSFFFVGDCNKNLDPLDDIYYYAQVCVNLSLTDGGYDAQFDQTPGNFRKRHVMLDAKCDHREKTKKTNDMYTNTVATADANINIARSHELYGMMMFLTIIHTEYAAFVFIL</sequence>
<comment type="caution">
    <text evidence="1">The sequence shown here is derived from an EMBL/GenBank/DDBJ whole genome shotgun (WGS) entry which is preliminary data.</text>
</comment>
<protein>
    <submittedName>
        <fullName evidence="1">Uncharacterized protein</fullName>
    </submittedName>
</protein>
<organism evidence="1 2">
    <name type="scientific">Brassica napus</name>
    <name type="common">Rape</name>
    <dbReference type="NCBI Taxonomy" id="3708"/>
    <lineage>
        <taxon>Eukaryota</taxon>
        <taxon>Viridiplantae</taxon>
        <taxon>Streptophyta</taxon>
        <taxon>Embryophyta</taxon>
        <taxon>Tracheophyta</taxon>
        <taxon>Spermatophyta</taxon>
        <taxon>Magnoliopsida</taxon>
        <taxon>eudicotyledons</taxon>
        <taxon>Gunneridae</taxon>
        <taxon>Pentapetalae</taxon>
        <taxon>rosids</taxon>
        <taxon>malvids</taxon>
        <taxon>Brassicales</taxon>
        <taxon>Brassicaceae</taxon>
        <taxon>Brassiceae</taxon>
        <taxon>Brassica</taxon>
    </lineage>
</organism>
<name>A0ABQ7XP34_BRANA</name>
<keyword evidence="2" id="KW-1185">Reference proteome</keyword>
<reference evidence="1 2" key="1">
    <citation type="submission" date="2021-05" db="EMBL/GenBank/DDBJ databases">
        <title>Genome Assembly of Synthetic Allotetraploid Brassica napus Reveals Homoeologous Exchanges between Subgenomes.</title>
        <authorList>
            <person name="Davis J.T."/>
        </authorList>
    </citation>
    <scope>NUCLEOTIDE SEQUENCE [LARGE SCALE GENOMIC DNA]</scope>
    <source>
        <strain evidence="2">cv. Da-Ae</strain>
        <tissue evidence="1">Seedling</tissue>
    </source>
</reference>
<proteinExistence type="predicted"/>